<gene>
    <name evidence="1" type="ORF">C6P64_09255</name>
</gene>
<dbReference type="PANTHER" id="PTHR11941:SF54">
    <property type="entry name" value="ENOYL-COA HYDRATASE, MITOCHONDRIAL"/>
    <property type="match status" value="1"/>
</dbReference>
<dbReference type="OrthoDB" id="2862111at2"/>
<sequence length="262" mass="28297">MASTAPASSLPLLQIEDGIATITLNRPAQRNRLENADLHELLRQIERLNADQAVRVVVFTANTQGQGRPVFSAGYHIGGFEEEGSDPDFFERIPDAIAQMRPITVCALNGSVYGGATDLLMACDIGVALEGTELRMPAAALGLHYYRSGLQRYVARLGQSMTLRAFLTAQALPVETLKQLGFLTAVLPAGSWTAAVEALAAQIRDLAPLAAQLTKRSIREIAAGTDEAAAIRQRQDLTAASQDFLEGRQAFAQKRKPHFTGR</sequence>
<dbReference type="AlphaFoldDB" id="A0A2S9K4R7"/>
<evidence type="ECO:0008006" key="3">
    <source>
        <dbReference type="Google" id="ProtNLM"/>
    </source>
</evidence>
<dbReference type="Gene3D" id="3.90.226.10">
    <property type="entry name" value="2-enoyl-CoA Hydratase, Chain A, domain 1"/>
    <property type="match status" value="1"/>
</dbReference>
<keyword evidence="2" id="KW-1185">Reference proteome</keyword>
<dbReference type="SUPFAM" id="SSF52096">
    <property type="entry name" value="ClpP/crotonase"/>
    <property type="match status" value="1"/>
</dbReference>
<dbReference type="CDD" id="cd06558">
    <property type="entry name" value="crotonase-like"/>
    <property type="match status" value="1"/>
</dbReference>
<comment type="caution">
    <text evidence="1">The sequence shown here is derived from an EMBL/GenBank/DDBJ whole genome shotgun (WGS) entry which is preliminary data.</text>
</comment>
<dbReference type="EMBL" id="PVLQ01000030">
    <property type="protein sequence ID" value="PRD65375.1"/>
    <property type="molecule type" value="Genomic_DNA"/>
</dbReference>
<dbReference type="Proteomes" id="UP000238589">
    <property type="component" value="Unassembled WGS sequence"/>
</dbReference>
<name>A0A2S9K4R7_9BURK</name>
<dbReference type="RefSeq" id="WP_105748282.1">
    <property type="nucleotide sequence ID" value="NZ_PVLQ01000030.1"/>
</dbReference>
<proteinExistence type="predicted"/>
<evidence type="ECO:0000313" key="1">
    <source>
        <dbReference type="EMBL" id="PRD65375.1"/>
    </source>
</evidence>
<dbReference type="GO" id="GO:0003824">
    <property type="term" value="F:catalytic activity"/>
    <property type="evidence" value="ECO:0007669"/>
    <property type="project" value="UniProtKB-ARBA"/>
</dbReference>
<dbReference type="InterPro" id="IPR001753">
    <property type="entry name" value="Enoyl-CoA_hydra/iso"/>
</dbReference>
<protein>
    <recommendedName>
        <fullName evidence="3">3-hydroxybutyryl-CoA dehydratase</fullName>
    </recommendedName>
</protein>
<reference evidence="1 2" key="1">
    <citation type="submission" date="2018-03" db="EMBL/GenBank/DDBJ databases">
        <title>Comparative genomics illustrates the genes involved in a hyperalkaliphilic mechanisms of Serpentinomonas isolated from highly-alkaline calcium-rich serpentinized springs.</title>
        <authorList>
            <person name="Suzuki S."/>
            <person name="Ishii S."/>
            <person name="Walworth N."/>
            <person name="Bird L."/>
            <person name="Kuenen J.G."/>
            <person name="Nealson K.H."/>
        </authorList>
    </citation>
    <scope>NUCLEOTIDE SEQUENCE [LARGE SCALE GENOMIC DNA]</scope>
    <source>
        <strain evidence="1 2">P1</strain>
    </source>
</reference>
<dbReference type="PANTHER" id="PTHR11941">
    <property type="entry name" value="ENOYL-COA HYDRATASE-RELATED"/>
    <property type="match status" value="1"/>
</dbReference>
<organism evidence="1 2">
    <name type="scientific">Malikia granosa</name>
    <dbReference type="NCBI Taxonomy" id="263067"/>
    <lineage>
        <taxon>Bacteria</taxon>
        <taxon>Pseudomonadati</taxon>
        <taxon>Pseudomonadota</taxon>
        <taxon>Betaproteobacteria</taxon>
        <taxon>Burkholderiales</taxon>
        <taxon>Comamonadaceae</taxon>
        <taxon>Malikia</taxon>
    </lineage>
</organism>
<dbReference type="InterPro" id="IPR029045">
    <property type="entry name" value="ClpP/crotonase-like_dom_sf"/>
</dbReference>
<evidence type="ECO:0000313" key="2">
    <source>
        <dbReference type="Proteomes" id="UP000238589"/>
    </source>
</evidence>
<accession>A0A2S9K4R7</accession>
<dbReference type="Pfam" id="PF00378">
    <property type="entry name" value="ECH_1"/>
    <property type="match status" value="1"/>
</dbReference>
<dbReference type="GO" id="GO:0006635">
    <property type="term" value="P:fatty acid beta-oxidation"/>
    <property type="evidence" value="ECO:0007669"/>
    <property type="project" value="TreeGrafter"/>
</dbReference>